<keyword evidence="11" id="KW-1185">Reference proteome</keyword>
<dbReference type="EC" id="2.1.1.182" evidence="7"/>
<reference evidence="10" key="2">
    <citation type="journal article" date="2021" name="Microbiol. Resour. Announc.">
        <title>Complete Genome Sequence of Polycladomyces abyssicola JIR-001T, Isolated from Hemipelagic Sediment in Deep Seawater.</title>
        <authorList>
            <person name="Tsubouchi T."/>
            <person name="Kaneko Y."/>
        </authorList>
    </citation>
    <scope>NUCLEOTIDE SEQUENCE</scope>
    <source>
        <strain evidence="10">JIR-001</strain>
    </source>
</reference>
<evidence type="ECO:0000313" key="11">
    <source>
        <dbReference type="Proteomes" id="UP000677436"/>
    </source>
</evidence>
<protein>
    <recommendedName>
        <fullName evidence="7">Ribosomal RNA small subunit methyltransferase A</fullName>
        <ecNumber evidence="7">2.1.1.182</ecNumber>
    </recommendedName>
    <alternativeName>
        <fullName evidence="7">16S rRNA (adenine(1518)-N(6)/adenine(1519)-N(6))-dimethyltransferase</fullName>
    </alternativeName>
    <alternativeName>
        <fullName evidence="7">16S rRNA dimethyladenosine transferase</fullName>
    </alternativeName>
    <alternativeName>
        <fullName evidence="7">16S rRNA dimethylase</fullName>
    </alternativeName>
    <alternativeName>
        <fullName evidence="7">S-adenosylmethionine-6-N', N'-adenosyl(rRNA) dimethyltransferase</fullName>
    </alternativeName>
</protein>
<evidence type="ECO:0000256" key="8">
    <source>
        <dbReference type="PROSITE-ProRule" id="PRU01026"/>
    </source>
</evidence>
<evidence type="ECO:0000259" key="9">
    <source>
        <dbReference type="SMART" id="SM00650"/>
    </source>
</evidence>
<feature type="domain" description="Ribosomal RNA adenine methylase transferase N-terminal" evidence="9">
    <location>
        <begin position="35"/>
        <end position="211"/>
    </location>
</feature>
<evidence type="ECO:0000256" key="7">
    <source>
        <dbReference type="HAMAP-Rule" id="MF_00607"/>
    </source>
</evidence>
<dbReference type="HAMAP" id="MF_00607">
    <property type="entry name" value="16SrRNA_methyltr_A"/>
    <property type="match status" value="1"/>
</dbReference>
<dbReference type="NCBIfam" id="TIGR00755">
    <property type="entry name" value="ksgA"/>
    <property type="match status" value="1"/>
</dbReference>
<feature type="binding site" evidence="7 8">
    <location>
        <position position="101"/>
    </location>
    <ligand>
        <name>S-adenosyl-L-methionine</name>
        <dbReference type="ChEBI" id="CHEBI:59789"/>
    </ligand>
</feature>
<feature type="binding site" evidence="7 8">
    <location>
        <position position="126"/>
    </location>
    <ligand>
        <name>S-adenosyl-L-methionine</name>
        <dbReference type="ChEBI" id="CHEBI:59789"/>
    </ligand>
</feature>
<dbReference type="PANTHER" id="PTHR11727">
    <property type="entry name" value="DIMETHYLADENOSINE TRANSFERASE"/>
    <property type="match status" value="1"/>
</dbReference>
<dbReference type="PROSITE" id="PS01131">
    <property type="entry name" value="RRNA_A_DIMETH"/>
    <property type="match status" value="1"/>
</dbReference>
<keyword evidence="2 7" id="KW-0698">rRNA processing</keyword>
<dbReference type="KEGG" id="pabs:JIR001_00580"/>
<reference evidence="10" key="1">
    <citation type="journal article" date="2013" name="Int. J. Syst. Evol. Microbiol.">
        <title>Polycladomyces abyssicola gen. nov., sp. nov., a thermophilic filamentous bacterium isolated from hemipelagic sediment.</title>
        <authorList>
            <person name="Tsubouchi T."/>
            <person name="Shimane Y."/>
            <person name="Mori K."/>
            <person name="Usui K."/>
            <person name="Hiraki T."/>
            <person name="Tame A."/>
            <person name="Uematsu K."/>
            <person name="Maruyama T."/>
            <person name="Hatada Y."/>
        </authorList>
    </citation>
    <scope>NUCLEOTIDE SEQUENCE</scope>
    <source>
        <strain evidence="10">JIR-001</strain>
    </source>
</reference>
<comment type="function">
    <text evidence="7">Specifically dimethylates two adjacent adenosines (A1518 and A1519) in the loop of a conserved hairpin near the 3'-end of 16S rRNA in the 30S particle. May play a critical role in biogenesis of 30S subunits.</text>
</comment>
<dbReference type="InterPro" id="IPR020598">
    <property type="entry name" value="rRNA_Ade_methylase_Trfase_N"/>
</dbReference>
<comment type="catalytic activity">
    <reaction evidence="7">
        <text>adenosine(1518)/adenosine(1519) in 16S rRNA + 4 S-adenosyl-L-methionine = N(6)-dimethyladenosine(1518)/N(6)-dimethyladenosine(1519) in 16S rRNA + 4 S-adenosyl-L-homocysteine + 4 H(+)</text>
        <dbReference type="Rhea" id="RHEA:19609"/>
        <dbReference type="Rhea" id="RHEA-COMP:10232"/>
        <dbReference type="Rhea" id="RHEA-COMP:10233"/>
        <dbReference type="ChEBI" id="CHEBI:15378"/>
        <dbReference type="ChEBI" id="CHEBI:57856"/>
        <dbReference type="ChEBI" id="CHEBI:59789"/>
        <dbReference type="ChEBI" id="CHEBI:74411"/>
        <dbReference type="ChEBI" id="CHEBI:74493"/>
        <dbReference type="EC" id="2.1.1.182"/>
    </reaction>
</comment>
<keyword evidence="1 7" id="KW-0963">Cytoplasm</keyword>
<evidence type="ECO:0000256" key="1">
    <source>
        <dbReference type="ARBA" id="ARBA00022490"/>
    </source>
</evidence>
<dbReference type="EMBL" id="AP024601">
    <property type="protein sequence ID" value="BCU80275.1"/>
    <property type="molecule type" value="Genomic_DNA"/>
</dbReference>
<dbReference type="Proteomes" id="UP000677436">
    <property type="component" value="Chromosome"/>
</dbReference>
<dbReference type="InterPro" id="IPR001737">
    <property type="entry name" value="KsgA/Erm"/>
</dbReference>
<evidence type="ECO:0000256" key="6">
    <source>
        <dbReference type="ARBA" id="ARBA00022884"/>
    </source>
</evidence>
<dbReference type="InterPro" id="IPR023165">
    <property type="entry name" value="rRNA_Ade_diMease-like_C"/>
</dbReference>
<feature type="binding site" evidence="7 8">
    <location>
        <position position="55"/>
    </location>
    <ligand>
        <name>S-adenosyl-L-methionine</name>
        <dbReference type="ChEBI" id="CHEBI:59789"/>
    </ligand>
</feature>
<evidence type="ECO:0000256" key="5">
    <source>
        <dbReference type="ARBA" id="ARBA00022691"/>
    </source>
</evidence>
<dbReference type="Gene3D" id="1.10.8.100">
    <property type="entry name" value="Ribosomal RNA adenine dimethylase-like, domain 2"/>
    <property type="match status" value="1"/>
</dbReference>
<dbReference type="SUPFAM" id="SSF53335">
    <property type="entry name" value="S-adenosyl-L-methionine-dependent methyltransferases"/>
    <property type="match status" value="1"/>
</dbReference>
<dbReference type="CDD" id="cd02440">
    <property type="entry name" value="AdoMet_MTases"/>
    <property type="match status" value="1"/>
</dbReference>
<dbReference type="FunFam" id="1.10.8.100:FF:000001">
    <property type="entry name" value="Ribosomal RNA small subunit methyltransferase A"/>
    <property type="match status" value="1"/>
</dbReference>
<feature type="binding site" evidence="7 8">
    <location>
        <position position="76"/>
    </location>
    <ligand>
        <name>S-adenosyl-L-methionine</name>
        <dbReference type="ChEBI" id="CHEBI:59789"/>
    </ligand>
</feature>
<evidence type="ECO:0000256" key="2">
    <source>
        <dbReference type="ARBA" id="ARBA00022552"/>
    </source>
</evidence>
<evidence type="ECO:0000313" key="10">
    <source>
        <dbReference type="EMBL" id="BCU80275.1"/>
    </source>
</evidence>
<dbReference type="FunFam" id="3.40.50.150:FF:000023">
    <property type="entry name" value="Ribosomal RNA small subunit methyltransferase A"/>
    <property type="match status" value="1"/>
</dbReference>
<dbReference type="InterPro" id="IPR020596">
    <property type="entry name" value="rRNA_Ade_Mease_Trfase_CS"/>
</dbReference>
<dbReference type="Pfam" id="PF00398">
    <property type="entry name" value="RrnaAD"/>
    <property type="match status" value="1"/>
</dbReference>
<organism evidence="10 11">
    <name type="scientific">Polycladomyces abyssicola</name>
    <dbReference type="NCBI Taxonomy" id="1125966"/>
    <lineage>
        <taxon>Bacteria</taxon>
        <taxon>Bacillati</taxon>
        <taxon>Bacillota</taxon>
        <taxon>Bacilli</taxon>
        <taxon>Bacillales</taxon>
        <taxon>Thermoactinomycetaceae</taxon>
        <taxon>Polycladomyces</taxon>
    </lineage>
</organism>
<gene>
    <name evidence="7 10" type="primary">rsmA</name>
    <name evidence="7" type="synonym">ksgA</name>
    <name evidence="10" type="ORF">JIR001_00580</name>
</gene>
<evidence type="ECO:0000256" key="3">
    <source>
        <dbReference type="ARBA" id="ARBA00022603"/>
    </source>
</evidence>
<dbReference type="InterPro" id="IPR029063">
    <property type="entry name" value="SAM-dependent_MTases_sf"/>
</dbReference>
<dbReference type="GO" id="GO:0005829">
    <property type="term" value="C:cytosol"/>
    <property type="evidence" value="ECO:0007669"/>
    <property type="project" value="TreeGrafter"/>
</dbReference>
<dbReference type="PANTHER" id="PTHR11727:SF7">
    <property type="entry name" value="DIMETHYLADENOSINE TRANSFERASE-RELATED"/>
    <property type="match status" value="1"/>
</dbReference>
<dbReference type="AlphaFoldDB" id="A0A8D5UDV8"/>
<dbReference type="GO" id="GO:0003723">
    <property type="term" value="F:RNA binding"/>
    <property type="evidence" value="ECO:0007669"/>
    <property type="project" value="UniProtKB-UniRule"/>
</dbReference>
<dbReference type="GO" id="GO:0052908">
    <property type="term" value="F:16S rRNA (adenine(1518)-N(6)/adenine(1519)-N(6))-dimethyltransferase activity"/>
    <property type="evidence" value="ECO:0007669"/>
    <property type="project" value="UniProtKB-EC"/>
</dbReference>
<sequence>MERQPITTQTRKLLSRHQIALKKSLGQNFLTDAHVIGKIIRSAELDRETGVIEIGPGIGALTEQLAEYAGGVVAVELDDRLVPILREQFQGQSRVSIIHGDAMKVDFRRLIGEHLNGLTKYAVVANLPYYITSPILMRLLEERLPLTHIVVMIQKEVAERLRAKPGTKDYGSLTVAVQYFAEVSWVATVPRHVFVPRPNVDSAVVRLSVRPKPAVHVRDERLFFRVVRAAFNQRRKTLSNALSTLLLNGKNKETLNRWLEEVGIDPRRRGETLSLEEFARLADGLADHLGTKPNGSGC</sequence>
<dbReference type="RefSeq" id="WP_212773682.1">
    <property type="nucleotide sequence ID" value="NZ_AP024601.1"/>
</dbReference>
<keyword evidence="3 7" id="KW-0489">Methyltransferase</keyword>
<comment type="subcellular location">
    <subcellularLocation>
        <location evidence="7">Cytoplasm</location>
    </subcellularLocation>
</comment>
<proteinExistence type="inferred from homology"/>
<comment type="similarity">
    <text evidence="7">Belongs to the class I-like SAM-binding methyltransferase superfamily. rRNA adenine N(6)-methyltransferase family. RsmA subfamily.</text>
</comment>
<evidence type="ECO:0000256" key="4">
    <source>
        <dbReference type="ARBA" id="ARBA00022679"/>
    </source>
</evidence>
<accession>A0A8D5UDV8</accession>
<dbReference type="Gene3D" id="3.40.50.150">
    <property type="entry name" value="Vaccinia Virus protein VP39"/>
    <property type="match status" value="1"/>
</dbReference>
<dbReference type="PROSITE" id="PS51689">
    <property type="entry name" value="SAM_RNA_A_N6_MT"/>
    <property type="match status" value="1"/>
</dbReference>
<keyword evidence="5 7" id="KW-0949">S-adenosyl-L-methionine</keyword>
<keyword evidence="4 7" id="KW-0808">Transferase</keyword>
<keyword evidence="6 7" id="KW-0694">RNA-binding</keyword>
<dbReference type="InterPro" id="IPR011530">
    <property type="entry name" value="rRNA_adenine_dimethylase"/>
</dbReference>
<dbReference type="SMART" id="SM00650">
    <property type="entry name" value="rADc"/>
    <property type="match status" value="1"/>
</dbReference>
<feature type="binding site" evidence="7 8">
    <location>
        <position position="30"/>
    </location>
    <ligand>
        <name>S-adenosyl-L-methionine</name>
        <dbReference type="ChEBI" id="CHEBI:59789"/>
    </ligand>
</feature>
<feature type="binding site" evidence="7 8">
    <location>
        <position position="28"/>
    </location>
    <ligand>
        <name>S-adenosyl-L-methionine</name>
        <dbReference type="ChEBI" id="CHEBI:59789"/>
    </ligand>
</feature>
<name>A0A8D5UDV8_9BACL</name>